<sequence length="74" mass="8284">MVATLVQTEPRISPLGTERERKGQLSIWQMVSLTDSVGDFRHPSNKLGRTRNATRMHMNEHGNSHLTEICVGVA</sequence>
<proteinExistence type="predicted"/>
<accession>A0AAV4U3Q6</accession>
<organism evidence="2 3">
    <name type="scientific">Caerostris extrusa</name>
    <name type="common">Bark spider</name>
    <name type="synonym">Caerostris bankana</name>
    <dbReference type="NCBI Taxonomy" id="172846"/>
    <lineage>
        <taxon>Eukaryota</taxon>
        <taxon>Metazoa</taxon>
        <taxon>Ecdysozoa</taxon>
        <taxon>Arthropoda</taxon>
        <taxon>Chelicerata</taxon>
        <taxon>Arachnida</taxon>
        <taxon>Araneae</taxon>
        <taxon>Araneomorphae</taxon>
        <taxon>Entelegynae</taxon>
        <taxon>Araneoidea</taxon>
        <taxon>Araneidae</taxon>
        <taxon>Caerostris</taxon>
    </lineage>
</organism>
<protein>
    <submittedName>
        <fullName evidence="2">Uncharacterized protein</fullName>
    </submittedName>
</protein>
<dbReference type="EMBL" id="BPLR01012231">
    <property type="protein sequence ID" value="GIY52355.1"/>
    <property type="molecule type" value="Genomic_DNA"/>
</dbReference>
<evidence type="ECO:0000256" key="1">
    <source>
        <dbReference type="SAM" id="MobiDB-lite"/>
    </source>
</evidence>
<evidence type="ECO:0000313" key="2">
    <source>
        <dbReference type="EMBL" id="GIY52355.1"/>
    </source>
</evidence>
<dbReference type="Proteomes" id="UP001054945">
    <property type="component" value="Unassembled WGS sequence"/>
</dbReference>
<reference evidence="2 3" key="1">
    <citation type="submission" date="2021-06" db="EMBL/GenBank/DDBJ databases">
        <title>Caerostris extrusa draft genome.</title>
        <authorList>
            <person name="Kono N."/>
            <person name="Arakawa K."/>
        </authorList>
    </citation>
    <scope>NUCLEOTIDE SEQUENCE [LARGE SCALE GENOMIC DNA]</scope>
</reference>
<name>A0AAV4U3Q6_CAEEX</name>
<feature type="region of interest" description="Disordered" evidence="1">
    <location>
        <begin position="1"/>
        <end position="20"/>
    </location>
</feature>
<evidence type="ECO:0000313" key="3">
    <source>
        <dbReference type="Proteomes" id="UP001054945"/>
    </source>
</evidence>
<keyword evidence="3" id="KW-1185">Reference proteome</keyword>
<dbReference type="AlphaFoldDB" id="A0AAV4U3Q6"/>
<comment type="caution">
    <text evidence="2">The sequence shown here is derived from an EMBL/GenBank/DDBJ whole genome shotgun (WGS) entry which is preliminary data.</text>
</comment>
<gene>
    <name evidence="2" type="ORF">CEXT_726651</name>
</gene>